<evidence type="ECO:0000259" key="3">
    <source>
        <dbReference type="PROSITE" id="PS50113"/>
    </source>
</evidence>
<dbReference type="PROSITE" id="PS51746">
    <property type="entry name" value="PPM_2"/>
    <property type="match status" value="1"/>
</dbReference>
<comment type="caution">
    <text evidence="5">The sequence shown here is derived from an EMBL/GenBank/DDBJ whole genome shotgun (WGS) entry which is preliminary data.</text>
</comment>
<dbReference type="Proteomes" id="UP000664109">
    <property type="component" value="Unassembled WGS sequence"/>
</dbReference>
<evidence type="ECO:0000313" key="6">
    <source>
        <dbReference type="Proteomes" id="UP000664109"/>
    </source>
</evidence>
<dbReference type="Gene3D" id="3.30.450.20">
    <property type="entry name" value="PAS domain"/>
    <property type="match status" value="1"/>
</dbReference>
<keyword evidence="1" id="KW-0378">Hydrolase</keyword>
<dbReference type="SMART" id="SM00331">
    <property type="entry name" value="PP2C_SIG"/>
    <property type="match status" value="1"/>
</dbReference>
<feature type="domain" description="PAC" evidence="3">
    <location>
        <begin position="449"/>
        <end position="500"/>
    </location>
</feature>
<accession>A0ABS2V0S8</accession>
<dbReference type="Gene3D" id="3.30.450.40">
    <property type="match status" value="1"/>
</dbReference>
<dbReference type="PROSITE" id="PS50113">
    <property type="entry name" value="PAC"/>
    <property type="match status" value="1"/>
</dbReference>
<keyword evidence="6" id="KW-1185">Reference proteome</keyword>
<dbReference type="Pfam" id="PF07228">
    <property type="entry name" value="SpoIIE"/>
    <property type="match status" value="1"/>
</dbReference>
<sequence length="749" mass="78769">MSAAAPGPPGPEGDRGDSGTPPSGPPPGELPRQHLTDVATGVLAAQLGLPPVEAAEHLNRLAAAAGSSPEDLAADIVNSVAGYIAVSAPPRTPAHREEARTLRQVAAAVETEDSAARGARTLLDGGLRPLGAQALWLWRLTSTGCLELAGHAGVSALEADQWRWIPPATPPSVRAALSGGEPVWLPSGTRDGDTLPGPSPRAARAVIPLRLRGQNTGLALVVWPRETDFDARVRAALPRLVEVAGRLLAADADPAAPVPALDDLLDSLVHPGMTLRRDDATGALTVEHLNRPAAEALSGADRAAGESVEAALPLLHRDLTAMARRAWHVSVPQRAARLPAEHARDVPDPMLDVRVLPAGPERAVVLWHTDSDPRTALRRAVARLQGMALFQDDLMSATTAWTEETYAIFGMAKDAAPVPLAELGPLVHADDAGAFGELLGDVIDRRKGASAVVRLIRRDGGPRHVRIAAEPLISGPALTGITGVYQDVSAEYHAEVALNATFDQLTAVRAQAVLRHRLVLRLQQAIVPQMPSAGSLHGLSAAARYRPAAAEYRVGGDWFDVLPLPGGRVLVAVGDVAGHGMDAATGMVALRNALRGLAFTGHDPARLMGWLNEVTLHVPGEPTATALCALYDPAGQVLRWANAGHLPPLLLRDGRARLVEAPYDVLLGAARGAAYRERTLRLEPGDTLLLYTDGLVERRTEGLDKGLEALCRTVETLRTTGVDALVEGLLARATGDTDDDTSVVAIRVG</sequence>
<organism evidence="5 6">
    <name type="scientific">Streptomyces zhihengii</name>
    <dbReference type="NCBI Taxonomy" id="1818004"/>
    <lineage>
        <taxon>Bacteria</taxon>
        <taxon>Bacillati</taxon>
        <taxon>Actinomycetota</taxon>
        <taxon>Actinomycetes</taxon>
        <taxon>Kitasatosporales</taxon>
        <taxon>Streptomycetaceae</taxon>
        <taxon>Streptomyces</taxon>
    </lineage>
</organism>
<evidence type="ECO:0000259" key="4">
    <source>
        <dbReference type="PROSITE" id="PS51746"/>
    </source>
</evidence>
<dbReference type="PANTHER" id="PTHR43156:SF2">
    <property type="entry name" value="STAGE II SPORULATION PROTEIN E"/>
    <property type="match status" value="1"/>
</dbReference>
<dbReference type="SUPFAM" id="SSF55785">
    <property type="entry name" value="PYP-like sensor domain (PAS domain)"/>
    <property type="match status" value="1"/>
</dbReference>
<dbReference type="InterPro" id="IPR035965">
    <property type="entry name" value="PAS-like_dom_sf"/>
</dbReference>
<dbReference type="SUPFAM" id="SSF81606">
    <property type="entry name" value="PP2C-like"/>
    <property type="match status" value="1"/>
</dbReference>
<dbReference type="InterPro" id="IPR001932">
    <property type="entry name" value="PPM-type_phosphatase-like_dom"/>
</dbReference>
<gene>
    <name evidence="5" type="ORF">JE024_31885</name>
</gene>
<evidence type="ECO:0000256" key="1">
    <source>
        <dbReference type="ARBA" id="ARBA00022801"/>
    </source>
</evidence>
<dbReference type="CDD" id="cd00130">
    <property type="entry name" value="PAS"/>
    <property type="match status" value="1"/>
</dbReference>
<dbReference type="InterPro" id="IPR029016">
    <property type="entry name" value="GAF-like_dom_sf"/>
</dbReference>
<evidence type="ECO:0000313" key="5">
    <source>
        <dbReference type="EMBL" id="MBM9623203.1"/>
    </source>
</evidence>
<dbReference type="InterPro" id="IPR052016">
    <property type="entry name" value="Bact_Sigma-Reg"/>
</dbReference>
<dbReference type="InterPro" id="IPR036457">
    <property type="entry name" value="PPM-type-like_dom_sf"/>
</dbReference>
<proteinExistence type="predicted"/>
<evidence type="ECO:0000256" key="2">
    <source>
        <dbReference type="SAM" id="MobiDB-lite"/>
    </source>
</evidence>
<name>A0ABS2V0S8_9ACTN</name>
<dbReference type="PANTHER" id="PTHR43156">
    <property type="entry name" value="STAGE II SPORULATION PROTEIN E-RELATED"/>
    <property type="match status" value="1"/>
</dbReference>
<feature type="compositionally biased region" description="Pro residues" evidence="2">
    <location>
        <begin position="1"/>
        <end position="11"/>
    </location>
</feature>
<dbReference type="InterPro" id="IPR000014">
    <property type="entry name" value="PAS"/>
</dbReference>
<dbReference type="RefSeq" id="WP_205377365.1">
    <property type="nucleotide sequence ID" value="NZ_JAFEJA010000002.1"/>
</dbReference>
<feature type="domain" description="PPM-type phosphatase" evidence="4">
    <location>
        <begin position="539"/>
        <end position="748"/>
    </location>
</feature>
<protein>
    <submittedName>
        <fullName evidence="5">SpoIIE family protein phosphatase</fullName>
    </submittedName>
</protein>
<dbReference type="Gene3D" id="3.60.40.10">
    <property type="entry name" value="PPM-type phosphatase domain"/>
    <property type="match status" value="1"/>
</dbReference>
<dbReference type="EMBL" id="JAFEJA010000002">
    <property type="protein sequence ID" value="MBM9623203.1"/>
    <property type="molecule type" value="Genomic_DNA"/>
</dbReference>
<dbReference type="InterPro" id="IPR000700">
    <property type="entry name" value="PAS-assoc_C"/>
</dbReference>
<dbReference type="SUPFAM" id="SSF55781">
    <property type="entry name" value="GAF domain-like"/>
    <property type="match status" value="1"/>
</dbReference>
<feature type="region of interest" description="Disordered" evidence="2">
    <location>
        <begin position="1"/>
        <end position="33"/>
    </location>
</feature>
<reference evidence="5 6" key="1">
    <citation type="journal article" date="2016" name="Arch. Microbiol.">
        <title>Streptomyces zhihengii sp. nov., isolated from rhizospheric soil of Psammosilene tunicoides.</title>
        <authorList>
            <person name="Huang M.J."/>
            <person name="Fei J.J."/>
            <person name="Salam N."/>
            <person name="Kim C.J."/>
            <person name="Hozzein W.N."/>
            <person name="Xiao M."/>
            <person name="Huang H.Q."/>
            <person name="Li W.J."/>
        </authorList>
    </citation>
    <scope>NUCLEOTIDE SEQUENCE [LARGE SCALE GENOMIC DNA]</scope>
    <source>
        <strain evidence="5 6">YIM T102</strain>
    </source>
</reference>